<dbReference type="RefSeq" id="WP_096447616.1">
    <property type="nucleotide sequence ID" value="NZ_JBHSOG010000103.1"/>
</dbReference>
<organism evidence="3 4">
    <name type="scientific">Thauera sinica</name>
    <dbReference type="NCBI Taxonomy" id="2665146"/>
    <lineage>
        <taxon>Bacteria</taxon>
        <taxon>Pseudomonadati</taxon>
        <taxon>Pseudomonadota</taxon>
        <taxon>Betaproteobacteria</taxon>
        <taxon>Rhodocyclales</taxon>
        <taxon>Zoogloeaceae</taxon>
        <taxon>Thauera</taxon>
    </lineage>
</organism>
<dbReference type="Proteomes" id="UP001595974">
    <property type="component" value="Unassembled WGS sequence"/>
</dbReference>
<dbReference type="InterPro" id="IPR010982">
    <property type="entry name" value="Lambda_DNA-bd_dom_sf"/>
</dbReference>
<feature type="domain" description="AAA+ ATPase" evidence="2">
    <location>
        <begin position="144"/>
        <end position="294"/>
    </location>
</feature>
<comment type="caution">
    <text evidence="3">The sequence shown here is derived from an EMBL/GenBank/DDBJ whole genome shotgun (WGS) entry which is preliminary data.</text>
</comment>
<evidence type="ECO:0000313" key="3">
    <source>
        <dbReference type="EMBL" id="MFC5772105.1"/>
    </source>
</evidence>
<dbReference type="EMBL" id="JBHSOG010000103">
    <property type="protein sequence ID" value="MFC5772105.1"/>
    <property type="molecule type" value="Genomic_DNA"/>
</dbReference>
<reference evidence="4" key="1">
    <citation type="journal article" date="2019" name="Int. J. Syst. Evol. Microbiol.">
        <title>The Global Catalogue of Microorganisms (GCM) 10K type strain sequencing project: providing services to taxonomists for standard genome sequencing and annotation.</title>
        <authorList>
            <consortium name="The Broad Institute Genomics Platform"/>
            <consortium name="The Broad Institute Genome Sequencing Center for Infectious Disease"/>
            <person name="Wu L."/>
            <person name="Ma J."/>
        </authorList>
    </citation>
    <scope>NUCLEOTIDE SEQUENCE [LARGE SCALE GENOMIC DNA]</scope>
    <source>
        <strain evidence="4">SHR3</strain>
    </source>
</reference>
<protein>
    <submittedName>
        <fullName evidence="3">ExeA family protein</fullName>
    </submittedName>
</protein>
<proteinExistence type="predicted"/>
<keyword evidence="4" id="KW-1185">Reference proteome</keyword>
<evidence type="ECO:0000313" key="4">
    <source>
        <dbReference type="Proteomes" id="UP001595974"/>
    </source>
</evidence>
<sequence length="392" mass="43515">MALQLKIVLRLAHLRQSDLARHLGVSDAAVAQILNHDIWPRTRTRLDLETAILAWLDARGLGVPGVFEMEPDRANDPAPDSPTSSKTHEGATMLLDPQPLSQRARERFGLRRNPFHVDLDGPDDVYLTPHMRERLIDMESAVLNRRFIAIYGESGSGKTELRKLLLDRVEGRAIVINPRATIGMTETDRKGHTLRIDDIYHAIAMALDPSEPLKRNREDRAAQLRDMLMEAAAPVCLVIEEAHRTPTVTLQSLKSLRESNNGWGAALGVLLIGQQELHTRLSKPSLREVGQRAERCELQPLGKYMAEYMAHRFARAGGELSKVWEPGAVAALEQRLVSRQTVRQGGVEREVTTSLAYPLMTGNCAVSVMNFAASLGAAQVSADIVQEWRMGA</sequence>
<dbReference type="Pfam" id="PF13401">
    <property type="entry name" value="AAA_22"/>
    <property type="match status" value="1"/>
</dbReference>
<dbReference type="PANTHER" id="PTHR35894">
    <property type="entry name" value="GENERAL SECRETION PATHWAY PROTEIN A-RELATED"/>
    <property type="match status" value="1"/>
</dbReference>
<gene>
    <name evidence="3" type="ORF">ACFPTN_22215</name>
</gene>
<accession>A0ABW1AY03</accession>
<evidence type="ECO:0000256" key="1">
    <source>
        <dbReference type="SAM" id="MobiDB-lite"/>
    </source>
</evidence>
<name>A0ABW1AY03_9RHOO</name>
<dbReference type="InterPro" id="IPR003593">
    <property type="entry name" value="AAA+_ATPase"/>
</dbReference>
<dbReference type="SUPFAM" id="SSF47413">
    <property type="entry name" value="lambda repressor-like DNA-binding domains"/>
    <property type="match status" value="1"/>
</dbReference>
<evidence type="ECO:0000259" key="2">
    <source>
        <dbReference type="SMART" id="SM00382"/>
    </source>
</evidence>
<dbReference type="Gene3D" id="3.40.50.300">
    <property type="entry name" value="P-loop containing nucleotide triphosphate hydrolases"/>
    <property type="match status" value="1"/>
</dbReference>
<feature type="region of interest" description="Disordered" evidence="1">
    <location>
        <begin position="68"/>
        <end position="95"/>
    </location>
</feature>
<dbReference type="InterPro" id="IPR052026">
    <property type="entry name" value="ExeA_AAA_ATPase_DNA-bind"/>
</dbReference>
<dbReference type="SMART" id="SM00382">
    <property type="entry name" value="AAA"/>
    <property type="match status" value="1"/>
</dbReference>
<dbReference type="PANTHER" id="PTHR35894:SF1">
    <property type="entry name" value="PHOSPHORIBULOKINASE _ URIDINE KINASE FAMILY"/>
    <property type="match status" value="1"/>
</dbReference>
<dbReference type="InterPro" id="IPR027417">
    <property type="entry name" value="P-loop_NTPase"/>
</dbReference>
<dbReference type="SUPFAM" id="SSF52540">
    <property type="entry name" value="P-loop containing nucleoside triphosphate hydrolases"/>
    <property type="match status" value="1"/>
</dbReference>
<dbReference type="InterPro" id="IPR049945">
    <property type="entry name" value="AAA_22"/>
</dbReference>